<dbReference type="Pfam" id="PF12241">
    <property type="entry name" value="Enoyl_reductase"/>
    <property type="match status" value="1"/>
</dbReference>
<evidence type="ECO:0000313" key="14">
    <source>
        <dbReference type="EMBL" id="GLZ77821.1"/>
    </source>
</evidence>
<dbReference type="PANTHER" id="PTHR37480">
    <property type="entry name" value="ENOYL-[ACYL-CARRIER-PROTEIN] REDUCTASE [NADH]"/>
    <property type="match status" value="1"/>
</dbReference>
<comment type="catalytic activity">
    <reaction evidence="10">
        <text>a 2,3-saturated acyl-CoA + NAD(+) = a (2E)-enoyl-CoA + NADH + H(+)</text>
        <dbReference type="Rhea" id="RHEA:18177"/>
        <dbReference type="ChEBI" id="CHEBI:15378"/>
        <dbReference type="ChEBI" id="CHEBI:57540"/>
        <dbReference type="ChEBI" id="CHEBI:57945"/>
        <dbReference type="ChEBI" id="CHEBI:58856"/>
        <dbReference type="ChEBI" id="CHEBI:65111"/>
        <dbReference type="EC" id="1.3.1.44"/>
    </reaction>
</comment>
<dbReference type="InterPro" id="IPR024910">
    <property type="entry name" value="Enoyl-CoA_Rdtase_cat_dom"/>
</dbReference>
<feature type="domain" description="Enoyl reductase FAD binding" evidence="11">
    <location>
        <begin position="325"/>
        <end position="387"/>
    </location>
</feature>
<dbReference type="AlphaFoldDB" id="A0A9W6SL85"/>
<evidence type="ECO:0000259" key="13">
    <source>
        <dbReference type="Pfam" id="PF12242"/>
    </source>
</evidence>
<keyword evidence="9" id="KW-0275">Fatty acid biosynthesis</keyword>
<dbReference type="Pfam" id="PF12242">
    <property type="entry name" value="Eno-Rase_NADH_b"/>
    <property type="match status" value="1"/>
</dbReference>
<keyword evidence="8" id="KW-0443">Lipid metabolism</keyword>
<dbReference type="GO" id="GO:0051287">
    <property type="term" value="F:NAD binding"/>
    <property type="evidence" value="ECO:0007669"/>
    <property type="project" value="TreeGrafter"/>
</dbReference>
<organism evidence="14 15">
    <name type="scientific">Actinorhabdospora filicis</name>
    <dbReference type="NCBI Taxonomy" id="1785913"/>
    <lineage>
        <taxon>Bacteria</taxon>
        <taxon>Bacillati</taxon>
        <taxon>Actinomycetota</taxon>
        <taxon>Actinomycetes</taxon>
        <taxon>Micromonosporales</taxon>
        <taxon>Micromonosporaceae</taxon>
        <taxon>Actinorhabdospora</taxon>
    </lineage>
</organism>
<evidence type="ECO:0000313" key="15">
    <source>
        <dbReference type="Proteomes" id="UP001165079"/>
    </source>
</evidence>
<comment type="caution">
    <text evidence="14">The sequence shown here is derived from an EMBL/GenBank/DDBJ whole genome shotgun (WGS) entry which is preliminary data.</text>
</comment>
<dbReference type="PANTHER" id="PTHR37480:SF1">
    <property type="entry name" value="ENOYL-[ACYL-CARRIER-PROTEIN] REDUCTASE [NADH]"/>
    <property type="match status" value="1"/>
</dbReference>
<dbReference type="InterPro" id="IPR024906">
    <property type="entry name" value="Eno_Rdtase_FAD-bd_dom"/>
</dbReference>
<evidence type="ECO:0000259" key="12">
    <source>
        <dbReference type="Pfam" id="PF12241"/>
    </source>
</evidence>
<evidence type="ECO:0000256" key="6">
    <source>
        <dbReference type="ARBA" id="ARBA00023002"/>
    </source>
</evidence>
<comment type="pathway">
    <text evidence="1">Lipid metabolism.</text>
</comment>
<sequence>MAATVVTARGKGALLLDSHPGGCRRTVEEAAAETWDGPTPGRAPRVLIIGCSAGYGSALTAAGIAGPGVTGMGLALERPGNARRTASPGWYRVAATADLARERGTAFEFVNGDCFSAGTKAAVLDRFAERFGQIDHLVYSVAAPRRTDHDGATFASVIKPRGEAHGTYLMDFDAERPALRRVEIAPATGDEIAATTKVMGGEDWALWVAEAASRGLLAEGASTVALSYLGSELTAPIYRHGTIGAAKDDLEATAARLTASALAGVGGRAVVSVNGAAVTQASTAIPGIGLYVSLLRGVLGEGMQSPARQASRMWAHLLGGAELATDELGRIRVDDWEFAPGVQDAVRAAWDGAVTAGEVPAAEAAWFLDQVHRLYGFAVDGVDYALPVETDVAWPEA</sequence>
<evidence type="ECO:0000256" key="9">
    <source>
        <dbReference type="ARBA" id="ARBA00023160"/>
    </source>
</evidence>
<evidence type="ECO:0000256" key="7">
    <source>
        <dbReference type="ARBA" id="ARBA00023027"/>
    </source>
</evidence>
<protein>
    <recommendedName>
        <fullName evidence="3">trans-2-enoyl-CoA reductase (NAD(+))</fullName>
        <ecNumber evidence="3">1.3.1.44</ecNumber>
    </recommendedName>
</protein>
<keyword evidence="7" id="KW-0520">NAD</keyword>
<dbReference type="InterPro" id="IPR036291">
    <property type="entry name" value="NAD(P)-bd_dom_sf"/>
</dbReference>
<comment type="subunit">
    <text evidence="2">Monomer.</text>
</comment>
<dbReference type="GO" id="GO:0006633">
    <property type="term" value="P:fatty acid biosynthetic process"/>
    <property type="evidence" value="ECO:0007669"/>
    <property type="project" value="UniProtKB-KW"/>
</dbReference>
<evidence type="ECO:0000256" key="4">
    <source>
        <dbReference type="ARBA" id="ARBA00022516"/>
    </source>
</evidence>
<accession>A0A9W6SL85</accession>
<evidence type="ECO:0000256" key="5">
    <source>
        <dbReference type="ARBA" id="ARBA00022832"/>
    </source>
</evidence>
<evidence type="ECO:0000256" key="2">
    <source>
        <dbReference type="ARBA" id="ARBA00011245"/>
    </source>
</evidence>
<feature type="domain" description="Trans-2-enoyl-CoA reductase catalytic" evidence="12">
    <location>
        <begin position="84"/>
        <end position="316"/>
    </location>
</feature>
<keyword evidence="15" id="KW-1185">Reference proteome</keyword>
<proteinExistence type="predicted"/>
<dbReference type="InterPro" id="IPR010758">
    <property type="entry name" value="Trans-2-enoyl-CoA_reductase"/>
</dbReference>
<dbReference type="Gene3D" id="3.40.50.720">
    <property type="entry name" value="NAD(P)-binding Rossmann-like Domain"/>
    <property type="match status" value="1"/>
</dbReference>
<feature type="domain" description="Trans-2-enoyl-CoA reductase-like NAD(P)H binding" evidence="13">
    <location>
        <begin position="6"/>
        <end position="81"/>
    </location>
</feature>
<reference evidence="14" key="1">
    <citation type="submission" date="2023-03" db="EMBL/GenBank/DDBJ databases">
        <title>Actinorhabdospora filicis NBRC 111898.</title>
        <authorList>
            <person name="Ichikawa N."/>
            <person name="Sato H."/>
            <person name="Tonouchi N."/>
        </authorList>
    </citation>
    <scope>NUCLEOTIDE SEQUENCE</scope>
    <source>
        <strain evidence="14">NBRC 111898</strain>
    </source>
</reference>
<keyword evidence="4" id="KW-0444">Lipid biosynthesis</keyword>
<dbReference type="GO" id="GO:0050343">
    <property type="term" value="F:trans-2-enoyl-CoA reductase (NADH) activity"/>
    <property type="evidence" value="ECO:0007669"/>
    <property type="project" value="UniProtKB-EC"/>
</dbReference>
<dbReference type="GO" id="GO:0004318">
    <property type="term" value="F:enoyl-[acyl-carrier-protein] reductase (NADH) activity"/>
    <property type="evidence" value="ECO:0007669"/>
    <property type="project" value="TreeGrafter"/>
</dbReference>
<evidence type="ECO:0000259" key="11">
    <source>
        <dbReference type="Pfam" id="PF07055"/>
    </source>
</evidence>
<dbReference type="Pfam" id="PF07055">
    <property type="entry name" value="Eno-Rase_FAD_bd"/>
    <property type="match status" value="1"/>
</dbReference>
<dbReference type="SUPFAM" id="SSF51735">
    <property type="entry name" value="NAD(P)-binding Rossmann-fold domains"/>
    <property type="match status" value="1"/>
</dbReference>
<gene>
    <name evidence="14" type="primary">fabV</name>
    <name evidence="14" type="ORF">Afil01_26280</name>
</gene>
<evidence type="ECO:0000256" key="8">
    <source>
        <dbReference type="ARBA" id="ARBA00023098"/>
    </source>
</evidence>
<dbReference type="EC" id="1.3.1.44" evidence="3"/>
<evidence type="ECO:0000256" key="1">
    <source>
        <dbReference type="ARBA" id="ARBA00005189"/>
    </source>
</evidence>
<dbReference type="InterPro" id="IPR050048">
    <property type="entry name" value="FabV-like_NADH_b"/>
</dbReference>
<evidence type="ECO:0000256" key="3">
    <source>
        <dbReference type="ARBA" id="ARBA00011983"/>
    </source>
</evidence>
<keyword evidence="6" id="KW-0560">Oxidoreductase</keyword>
<evidence type="ECO:0000256" key="10">
    <source>
        <dbReference type="ARBA" id="ARBA00048302"/>
    </source>
</evidence>
<dbReference type="EMBL" id="BSTX01000002">
    <property type="protein sequence ID" value="GLZ77821.1"/>
    <property type="molecule type" value="Genomic_DNA"/>
</dbReference>
<dbReference type="RefSeq" id="WP_285663002.1">
    <property type="nucleotide sequence ID" value="NZ_BSTX01000002.1"/>
</dbReference>
<dbReference type="Proteomes" id="UP001165079">
    <property type="component" value="Unassembled WGS sequence"/>
</dbReference>
<keyword evidence="5" id="KW-0276">Fatty acid metabolism</keyword>
<name>A0A9W6SL85_9ACTN</name>